<dbReference type="Proteomes" id="UP000317800">
    <property type="component" value="Segment"/>
</dbReference>
<name>A0A516KMM2_9CAUD</name>
<evidence type="ECO:0000313" key="1">
    <source>
        <dbReference type="EMBL" id="QDP42840.1"/>
    </source>
</evidence>
<gene>
    <name evidence="1" type="ORF">Goe8_c00560</name>
</gene>
<organism evidence="1 2">
    <name type="scientific">Bacillus phage vB_BmeM-Goe8</name>
    <dbReference type="NCBI Taxonomy" id="2593638"/>
    <lineage>
        <taxon>Viruses</taxon>
        <taxon>Duplodnaviria</taxon>
        <taxon>Heunggongvirae</taxon>
        <taxon>Uroviricota</taxon>
        <taxon>Caudoviricetes</taxon>
        <taxon>Herelleviridae</taxon>
        <taxon>Bastillevirinae</taxon>
        <taxon>Goettingenvirus</taxon>
        <taxon>Goettingenvirus goe8</taxon>
    </lineage>
</organism>
<evidence type="ECO:0000313" key="2">
    <source>
        <dbReference type="Proteomes" id="UP000317800"/>
    </source>
</evidence>
<dbReference type="EMBL" id="MN043729">
    <property type="protein sequence ID" value="QDP42840.1"/>
    <property type="molecule type" value="Genomic_DNA"/>
</dbReference>
<protein>
    <submittedName>
        <fullName evidence="1">Uncharacterized protein</fullName>
    </submittedName>
</protein>
<reference evidence="1 2" key="1">
    <citation type="submission" date="2019-06" db="EMBL/GenBank/DDBJ databases">
        <authorList>
            <person name="Hertel R."/>
        </authorList>
    </citation>
    <scope>NUCLEOTIDE SEQUENCE [LARGE SCALE GENOMIC DNA]</scope>
</reference>
<proteinExistence type="predicted"/>
<accession>A0A516KMM2</accession>
<sequence>MKESKCGVCNQGIPINHCALHRIEEDKTITSYHMAHEGQLSEIEPCALCGLHRLLCDGCTNA</sequence>
<keyword evidence="2" id="KW-1185">Reference proteome</keyword>